<dbReference type="AlphaFoldDB" id="A0A3B7MY48"/>
<sequence>MILSDFILLSEAEKKTVMLHQGILIAKKANQQFMIFLFQMQAFYVEVFCDKATKQTHEFRVFNQTNQLDPWLDAIPIPDLI</sequence>
<gene>
    <name evidence="1" type="ORF">D3H65_22770</name>
</gene>
<dbReference type="EMBL" id="CP032157">
    <property type="protein sequence ID" value="AXY76645.1"/>
    <property type="molecule type" value="Genomic_DNA"/>
</dbReference>
<name>A0A3B7MY48_9BACT</name>
<keyword evidence="2" id="KW-1185">Reference proteome</keyword>
<protein>
    <submittedName>
        <fullName evidence="1">Uncharacterized protein</fullName>
    </submittedName>
</protein>
<evidence type="ECO:0000313" key="1">
    <source>
        <dbReference type="EMBL" id="AXY76645.1"/>
    </source>
</evidence>
<dbReference type="KEGG" id="pseg:D3H65_22770"/>
<dbReference type="OrthoDB" id="678885at2"/>
<dbReference type="Proteomes" id="UP000263900">
    <property type="component" value="Chromosome"/>
</dbReference>
<dbReference type="RefSeq" id="WP_119052522.1">
    <property type="nucleotide sequence ID" value="NZ_CP032157.1"/>
</dbReference>
<organism evidence="1 2">
    <name type="scientific">Paraflavitalea soli</name>
    <dbReference type="NCBI Taxonomy" id="2315862"/>
    <lineage>
        <taxon>Bacteria</taxon>
        <taxon>Pseudomonadati</taxon>
        <taxon>Bacteroidota</taxon>
        <taxon>Chitinophagia</taxon>
        <taxon>Chitinophagales</taxon>
        <taxon>Chitinophagaceae</taxon>
        <taxon>Paraflavitalea</taxon>
    </lineage>
</organism>
<accession>A0A3B7MY48</accession>
<reference evidence="1 2" key="1">
    <citation type="submission" date="2018-09" db="EMBL/GenBank/DDBJ databases">
        <title>Genome sequencing of strain 6GH32-13.</title>
        <authorList>
            <person name="Weon H.-Y."/>
            <person name="Heo J."/>
            <person name="Kwon S.-W."/>
        </authorList>
    </citation>
    <scope>NUCLEOTIDE SEQUENCE [LARGE SCALE GENOMIC DNA]</scope>
    <source>
        <strain evidence="1 2">5GH32-13</strain>
    </source>
</reference>
<evidence type="ECO:0000313" key="2">
    <source>
        <dbReference type="Proteomes" id="UP000263900"/>
    </source>
</evidence>
<proteinExistence type="predicted"/>